<evidence type="ECO:0000313" key="1">
    <source>
        <dbReference type="EMBL" id="WEF30832.1"/>
    </source>
</evidence>
<sequence>MSIRLPFANLLDDRQHRRILRLSFPNQDGPSARFLVNALEATEGVSRDFDYAVELLSDDPNVPLKDMMGKLLSVELVRGDGTLRYFSGYVFGFRCKRSDGAVTFYEARLGPWVRYLSLRKDSYLFHGMTLRDQTASIFGDYAPHANWEWRVAGEDPAWTDACQFEETDFNYLSRRWEAAGYHYWYEHTASGHQIVIAGWSITSPTIRSAPPAGRRTASS</sequence>
<dbReference type="Gene3D" id="3.55.50.10">
    <property type="entry name" value="Baseplate protein-like domains"/>
    <property type="match status" value="1"/>
</dbReference>
<dbReference type="EMBL" id="CP119083">
    <property type="protein sequence ID" value="WEF30832.1"/>
    <property type="molecule type" value="Genomic_DNA"/>
</dbReference>
<dbReference type="NCBIfam" id="TIGR01646">
    <property type="entry name" value="vgr_GE"/>
    <property type="match status" value="1"/>
</dbReference>
<organism evidence="1 2">
    <name type="scientific">Pseudoduganella chitinolytica</name>
    <dbReference type="NCBI Taxonomy" id="34070"/>
    <lineage>
        <taxon>Bacteria</taxon>
        <taxon>Pseudomonadati</taxon>
        <taxon>Pseudomonadota</taxon>
        <taxon>Betaproteobacteria</taxon>
        <taxon>Burkholderiales</taxon>
        <taxon>Oxalobacteraceae</taxon>
        <taxon>Telluria group</taxon>
        <taxon>Pseudoduganella</taxon>
    </lineage>
</organism>
<dbReference type="InterPro" id="IPR006533">
    <property type="entry name" value="T6SS_Vgr_RhsGE"/>
</dbReference>
<dbReference type="RefSeq" id="WP_277413624.1">
    <property type="nucleotide sequence ID" value="NZ_CP119083.1"/>
</dbReference>
<protein>
    <submittedName>
        <fullName evidence="1">Type VI secretion system Vgr family protein</fullName>
    </submittedName>
</protein>
<dbReference type="Gene3D" id="2.30.110.50">
    <property type="match status" value="1"/>
</dbReference>
<gene>
    <name evidence="1" type="ORF">PX653_15260</name>
</gene>
<proteinExistence type="predicted"/>
<dbReference type="Proteomes" id="UP001216510">
    <property type="component" value="Chromosome"/>
</dbReference>
<evidence type="ECO:0000313" key="2">
    <source>
        <dbReference type="Proteomes" id="UP001216510"/>
    </source>
</evidence>
<reference evidence="1 2" key="1">
    <citation type="submission" date="2023-02" db="EMBL/GenBank/DDBJ databases">
        <title>Gemone sequence of Telluria chitinolytica ACM 3522T.</title>
        <authorList>
            <person name="Frediansyah A."/>
            <person name="Miess H."/>
            <person name="Gross H."/>
        </authorList>
    </citation>
    <scope>NUCLEOTIDE SEQUENCE [LARGE SCALE GENOMIC DNA]</scope>
    <source>
        <strain evidence="1 2">ACM 3522</strain>
    </source>
</reference>
<dbReference type="Pfam" id="PF05954">
    <property type="entry name" value="Phage_GPD"/>
    <property type="match status" value="1"/>
</dbReference>
<dbReference type="SUPFAM" id="SSF69279">
    <property type="entry name" value="Phage tail proteins"/>
    <property type="match status" value="1"/>
</dbReference>
<accession>A0ABY8B7V6</accession>
<keyword evidence="2" id="KW-1185">Reference proteome</keyword>
<name>A0ABY8B7V6_9BURK</name>